<dbReference type="CDD" id="cd17731">
    <property type="entry name" value="BRCT_TopBP1_rpt2_like"/>
    <property type="match status" value="1"/>
</dbReference>
<evidence type="ECO:0000313" key="3">
    <source>
        <dbReference type="EMBL" id="KAJ1529777.1"/>
    </source>
</evidence>
<comment type="caution">
    <text evidence="3">The sequence shown here is derived from an EMBL/GenBank/DDBJ whole genome shotgun (WGS) entry which is preliminary data.</text>
</comment>
<feature type="domain" description="BRCT" evidence="2">
    <location>
        <begin position="204"/>
        <end position="292"/>
    </location>
</feature>
<dbReference type="GO" id="GO:0007095">
    <property type="term" value="P:mitotic G2 DNA damage checkpoint signaling"/>
    <property type="evidence" value="ECO:0007669"/>
    <property type="project" value="TreeGrafter"/>
</dbReference>
<evidence type="ECO:0000259" key="2">
    <source>
        <dbReference type="PROSITE" id="PS50172"/>
    </source>
</evidence>
<dbReference type="AlphaFoldDB" id="A0AAV7XTM9"/>
<reference evidence="3" key="1">
    <citation type="submission" date="2022-12" db="EMBL/GenBank/DDBJ databases">
        <title>Chromosome-level genome assembly of the bean flower thrips Megalurothrips usitatus.</title>
        <authorList>
            <person name="Ma L."/>
            <person name="Liu Q."/>
            <person name="Li H."/>
            <person name="Cai W."/>
        </authorList>
    </citation>
    <scope>NUCLEOTIDE SEQUENCE</scope>
    <source>
        <strain evidence="3">Cailab_2022a</strain>
    </source>
</reference>
<proteinExistence type="predicted"/>
<dbReference type="SUPFAM" id="SSF52113">
    <property type="entry name" value="BRCT domain"/>
    <property type="match status" value="3"/>
</dbReference>
<dbReference type="SMART" id="SM00292">
    <property type="entry name" value="BRCT"/>
    <property type="match status" value="3"/>
</dbReference>
<protein>
    <recommendedName>
        <fullName evidence="2">BRCT domain-containing protein</fullName>
    </recommendedName>
</protein>
<evidence type="ECO:0000313" key="4">
    <source>
        <dbReference type="Proteomes" id="UP001075354"/>
    </source>
</evidence>
<dbReference type="EMBL" id="JAPTSV010000003">
    <property type="protein sequence ID" value="KAJ1529777.1"/>
    <property type="molecule type" value="Genomic_DNA"/>
</dbReference>
<dbReference type="GO" id="GO:0006270">
    <property type="term" value="P:DNA replication initiation"/>
    <property type="evidence" value="ECO:0007669"/>
    <property type="project" value="TreeGrafter"/>
</dbReference>
<organism evidence="3 4">
    <name type="scientific">Megalurothrips usitatus</name>
    <name type="common">bean blossom thrips</name>
    <dbReference type="NCBI Taxonomy" id="439358"/>
    <lineage>
        <taxon>Eukaryota</taxon>
        <taxon>Metazoa</taxon>
        <taxon>Ecdysozoa</taxon>
        <taxon>Arthropoda</taxon>
        <taxon>Hexapoda</taxon>
        <taxon>Insecta</taxon>
        <taxon>Pterygota</taxon>
        <taxon>Neoptera</taxon>
        <taxon>Paraneoptera</taxon>
        <taxon>Thysanoptera</taxon>
        <taxon>Terebrantia</taxon>
        <taxon>Thripoidea</taxon>
        <taxon>Thripidae</taxon>
        <taxon>Megalurothrips</taxon>
    </lineage>
</organism>
<dbReference type="InterPro" id="IPR059215">
    <property type="entry name" value="BRCT2_TopBP1-like"/>
</dbReference>
<gene>
    <name evidence="3" type="ORF">ONE63_006523</name>
</gene>
<dbReference type="PANTHER" id="PTHR13561:SF20">
    <property type="entry name" value="DNA TOPOISOMERASE 2-BINDING PROTEIN 1"/>
    <property type="match status" value="1"/>
</dbReference>
<feature type="domain" description="BRCT" evidence="2">
    <location>
        <begin position="131"/>
        <end position="182"/>
    </location>
</feature>
<evidence type="ECO:0000256" key="1">
    <source>
        <dbReference type="ARBA" id="ARBA00022737"/>
    </source>
</evidence>
<dbReference type="PROSITE" id="PS50172">
    <property type="entry name" value="BRCT"/>
    <property type="match status" value="3"/>
</dbReference>
<feature type="domain" description="BRCT" evidence="2">
    <location>
        <begin position="388"/>
        <end position="478"/>
    </location>
</feature>
<dbReference type="InterPro" id="IPR001357">
    <property type="entry name" value="BRCT_dom"/>
</dbReference>
<dbReference type="Pfam" id="PF00533">
    <property type="entry name" value="BRCT"/>
    <property type="match status" value="1"/>
</dbReference>
<keyword evidence="4" id="KW-1185">Reference proteome</keyword>
<dbReference type="Pfam" id="PF12738">
    <property type="entry name" value="PTCB-BRCT"/>
    <property type="match status" value="2"/>
</dbReference>
<dbReference type="CDD" id="cd17718">
    <property type="entry name" value="BRCT_TopBP1_rpt3"/>
    <property type="match status" value="1"/>
</dbReference>
<accession>A0AAV7XTM9</accession>
<sequence length="615" mass="67698">MAHYLLSQGDGEGDVPLYFVIPLNLEEDDCDVDMKEAFTTAVEVGLAPTWVKEEFCLSLSPTKKTAFVFQKFEGPAFDHIKEFQCVSISGPRCLTQCMLRDVPMPTVPYPTFTAAMYGLVITCSGGGVEVKNKMREKVELMSGIFSKSFTEKTTHVVVCSVSSSKYEKAYEMEIPVRTHEWIDAVWRASLQDHVFASDEKFDKYKCPPFLNLEVCSSGLSTQETRRIKNSVLKYGGKYVTSLSASVNILVVKHAKSEKYKYARNWGVPCVSPQWIDDSVTNGHAVPHRPYEVIDRAASSPSAEKASVDFSLNVSNIHFDSRTHVDESMMNSTTSSTASFCPPARLKTPVKMAPPAQKRTPVKTPVKPCVNPADLKHLLADLNLSQTKKAGSFLDGCGVYLLGWDPEEEEQLKKILKCSGAARFTDLSDRVSHVLVGNLEKPFLRTIKALSHMPHVVNIKWLIQSVAERGPAPEEPFSCLASDNLNVTGAPSPLSKKGMALLQRENFSPQKPLVMQNNVVETKPSPNKGKQLLARYLSSESAASKSLSTSAISMPPPPVPVSMSKPPPKFNCSDKDNNESDVVASEGELFAGLCLVAICFTPSLCFEIVIDSFFQV</sequence>
<dbReference type="InterPro" id="IPR036420">
    <property type="entry name" value="BRCT_dom_sf"/>
</dbReference>
<dbReference type="Proteomes" id="UP001075354">
    <property type="component" value="Chromosome 3"/>
</dbReference>
<dbReference type="Gene3D" id="3.40.50.10190">
    <property type="entry name" value="BRCT domain"/>
    <property type="match status" value="4"/>
</dbReference>
<dbReference type="PANTHER" id="PTHR13561">
    <property type="entry name" value="DNA REPLICATION REGULATOR DPB11-RELATED"/>
    <property type="match status" value="1"/>
</dbReference>
<name>A0AAV7XTM9_9NEOP</name>
<dbReference type="GO" id="GO:0033314">
    <property type="term" value="P:mitotic DNA replication checkpoint signaling"/>
    <property type="evidence" value="ECO:0007669"/>
    <property type="project" value="TreeGrafter"/>
</dbReference>
<keyword evidence="1" id="KW-0677">Repeat</keyword>